<name>A0A426XMI9_ENSVE</name>
<protein>
    <submittedName>
        <fullName evidence="1">Uncharacterized protein</fullName>
    </submittedName>
</protein>
<gene>
    <name evidence="1" type="ORF">B296_00039339</name>
</gene>
<dbReference type="EMBL" id="AMZH03019180">
    <property type="protein sequence ID" value="RRT40696.1"/>
    <property type="molecule type" value="Genomic_DNA"/>
</dbReference>
<organism evidence="1 2">
    <name type="scientific">Ensete ventricosum</name>
    <name type="common">Abyssinian banana</name>
    <name type="synonym">Musa ensete</name>
    <dbReference type="NCBI Taxonomy" id="4639"/>
    <lineage>
        <taxon>Eukaryota</taxon>
        <taxon>Viridiplantae</taxon>
        <taxon>Streptophyta</taxon>
        <taxon>Embryophyta</taxon>
        <taxon>Tracheophyta</taxon>
        <taxon>Spermatophyta</taxon>
        <taxon>Magnoliopsida</taxon>
        <taxon>Liliopsida</taxon>
        <taxon>Zingiberales</taxon>
        <taxon>Musaceae</taxon>
        <taxon>Ensete</taxon>
    </lineage>
</organism>
<dbReference type="AlphaFoldDB" id="A0A426XMI9"/>
<proteinExistence type="predicted"/>
<evidence type="ECO:0000313" key="2">
    <source>
        <dbReference type="Proteomes" id="UP000287651"/>
    </source>
</evidence>
<sequence>MLGRSQVCVSSQGSDDVVGTHREIARSSSKVSGACREFVEGTGGLPEFVEGYREDRRIFSCNCHLREIQPIGSPSSHLGNSVLIRVYPLDGSGRGAETSNDNAAVCGLWLRILARVEEEEAGTVGSGKQQGPARGGYNCWRQLGKAVIEVAMVYAIMAKGKR</sequence>
<dbReference type="Proteomes" id="UP000287651">
    <property type="component" value="Unassembled WGS sequence"/>
</dbReference>
<reference evidence="1 2" key="1">
    <citation type="journal article" date="2014" name="Agronomy (Basel)">
        <title>A Draft Genome Sequence for Ensete ventricosum, the Drought-Tolerant Tree Against Hunger.</title>
        <authorList>
            <person name="Harrison J."/>
            <person name="Moore K.A."/>
            <person name="Paszkiewicz K."/>
            <person name="Jones T."/>
            <person name="Grant M."/>
            <person name="Ambacheew D."/>
            <person name="Muzemil S."/>
            <person name="Studholme D.J."/>
        </authorList>
    </citation>
    <scope>NUCLEOTIDE SEQUENCE [LARGE SCALE GENOMIC DNA]</scope>
</reference>
<accession>A0A426XMI9</accession>
<evidence type="ECO:0000313" key="1">
    <source>
        <dbReference type="EMBL" id="RRT40696.1"/>
    </source>
</evidence>
<comment type="caution">
    <text evidence="1">The sequence shown here is derived from an EMBL/GenBank/DDBJ whole genome shotgun (WGS) entry which is preliminary data.</text>
</comment>